<protein>
    <submittedName>
        <fullName evidence="1">Uncharacterized protein</fullName>
    </submittedName>
</protein>
<organism evidence="1">
    <name type="scientific">marine metagenome</name>
    <dbReference type="NCBI Taxonomy" id="408172"/>
    <lineage>
        <taxon>unclassified sequences</taxon>
        <taxon>metagenomes</taxon>
        <taxon>ecological metagenomes</taxon>
    </lineage>
</organism>
<gene>
    <name evidence="1" type="ORF">METZ01_LOCUS509472</name>
</gene>
<proteinExistence type="predicted"/>
<dbReference type="EMBL" id="UINC01226221">
    <property type="protein sequence ID" value="SVE56618.1"/>
    <property type="molecule type" value="Genomic_DNA"/>
</dbReference>
<evidence type="ECO:0000313" key="1">
    <source>
        <dbReference type="EMBL" id="SVE56618.1"/>
    </source>
</evidence>
<reference evidence="1" key="1">
    <citation type="submission" date="2018-05" db="EMBL/GenBank/DDBJ databases">
        <authorList>
            <person name="Lanie J.A."/>
            <person name="Ng W.-L."/>
            <person name="Kazmierczak K.M."/>
            <person name="Andrzejewski T.M."/>
            <person name="Davidsen T.M."/>
            <person name="Wayne K.J."/>
            <person name="Tettelin H."/>
            <person name="Glass J.I."/>
            <person name="Rusch D."/>
            <person name="Podicherti R."/>
            <person name="Tsui H.-C.T."/>
            <person name="Winkler M.E."/>
        </authorList>
    </citation>
    <scope>NUCLEOTIDE SEQUENCE</scope>
</reference>
<dbReference type="AlphaFoldDB" id="A0A383EKK2"/>
<sequence length="22" mass="2441">APYGNAYIPEFRTSQLTSQILA</sequence>
<feature type="non-terminal residue" evidence="1">
    <location>
        <position position="1"/>
    </location>
</feature>
<name>A0A383EKK2_9ZZZZ</name>
<accession>A0A383EKK2</accession>